<dbReference type="Proteomes" id="UP001145114">
    <property type="component" value="Unassembled WGS sequence"/>
</dbReference>
<organism evidence="1 2">
    <name type="scientific">Spiromyces aspiralis</name>
    <dbReference type="NCBI Taxonomy" id="68401"/>
    <lineage>
        <taxon>Eukaryota</taxon>
        <taxon>Fungi</taxon>
        <taxon>Fungi incertae sedis</taxon>
        <taxon>Zoopagomycota</taxon>
        <taxon>Kickxellomycotina</taxon>
        <taxon>Kickxellomycetes</taxon>
        <taxon>Kickxellales</taxon>
        <taxon>Kickxellaceae</taxon>
        <taxon>Spiromyces</taxon>
    </lineage>
</organism>
<proteinExistence type="predicted"/>
<name>A0ACC1HK76_9FUNG</name>
<dbReference type="EMBL" id="JAMZIH010005219">
    <property type="protein sequence ID" value="KAJ1675642.1"/>
    <property type="molecule type" value="Genomic_DNA"/>
</dbReference>
<evidence type="ECO:0000313" key="1">
    <source>
        <dbReference type="EMBL" id="KAJ1675642.1"/>
    </source>
</evidence>
<evidence type="ECO:0000313" key="2">
    <source>
        <dbReference type="Proteomes" id="UP001145114"/>
    </source>
</evidence>
<accession>A0ACC1HK76</accession>
<keyword evidence="2" id="KW-1185">Reference proteome</keyword>
<sequence length="211" mass="24154">MTQEMWVFGYGSLIWKVDFPVEKSHDHRGTPEKPGRVVTLIPYEEWKDMEDEHHLPEDDVCWGMVYKVESGREVEDGYTVHVTSVYREGSYDMEEIIVRDAIVYIGTTQNESFAGPTKQAKLAEIIANATGPSGPNVDYLLNLCQALRLNHPHGIVGDSHLTDLEARVLEIMKQRDEDISKWEKKAEDKMLKSLEESDPLHIHGHGKQRQL</sequence>
<gene>
    <name evidence="1" type="ORF">EV182_000867</name>
</gene>
<protein>
    <submittedName>
        <fullName evidence="1">Uncharacterized protein</fullName>
    </submittedName>
</protein>
<reference evidence="1" key="1">
    <citation type="submission" date="2022-06" db="EMBL/GenBank/DDBJ databases">
        <title>Phylogenomic reconstructions and comparative analyses of Kickxellomycotina fungi.</title>
        <authorList>
            <person name="Reynolds N.K."/>
            <person name="Stajich J.E."/>
            <person name="Barry K."/>
            <person name="Grigoriev I.V."/>
            <person name="Crous P."/>
            <person name="Smith M.E."/>
        </authorList>
    </citation>
    <scope>NUCLEOTIDE SEQUENCE</scope>
    <source>
        <strain evidence="1">RSA 2271</strain>
    </source>
</reference>
<comment type="caution">
    <text evidence="1">The sequence shown here is derived from an EMBL/GenBank/DDBJ whole genome shotgun (WGS) entry which is preliminary data.</text>
</comment>